<comment type="caution">
    <text evidence="3">The sequence shown here is derived from an EMBL/GenBank/DDBJ whole genome shotgun (WGS) entry which is preliminary data.</text>
</comment>
<reference evidence="3 4" key="1">
    <citation type="submission" date="2021-01" db="EMBL/GenBank/DDBJ databases">
        <title>Genomic Encyclopedia of Type Strains, Phase IV (KMG-IV): sequencing the most valuable type-strain genomes for metagenomic binning, comparative biology and taxonomic classification.</title>
        <authorList>
            <person name="Goeker M."/>
        </authorList>
    </citation>
    <scope>NUCLEOTIDE SEQUENCE [LARGE SCALE GENOMIC DNA]</scope>
    <source>
        <strain evidence="3 4">DSM 27382</strain>
    </source>
</reference>
<feature type="transmembrane region" description="Helical" evidence="1">
    <location>
        <begin position="142"/>
        <end position="159"/>
    </location>
</feature>
<dbReference type="PANTHER" id="PTHR36834:SF2">
    <property type="entry name" value="MEMBRANE PROTEIN"/>
    <property type="match status" value="1"/>
</dbReference>
<evidence type="ECO:0000313" key="4">
    <source>
        <dbReference type="Proteomes" id="UP000697472"/>
    </source>
</evidence>
<gene>
    <name evidence="3" type="ORF">JOC28_000882</name>
</gene>
<evidence type="ECO:0000256" key="1">
    <source>
        <dbReference type="SAM" id="Phobius"/>
    </source>
</evidence>
<dbReference type="EMBL" id="JAFBEH010000015">
    <property type="protein sequence ID" value="MBM7642585.1"/>
    <property type="molecule type" value="Genomic_DNA"/>
</dbReference>
<keyword evidence="4" id="KW-1185">Reference proteome</keyword>
<dbReference type="Proteomes" id="UP000697472">
    <property type="component" value="Unassembled WGS sequence"/>
</dbReference>
<keyword evidence="1" id="KW-0472">Membrane</keyword>
<keyword evidence="1" id="KW-1133">Transmembrane helix</keyword>
<feature type="transmembrane region" description="Helical" evidence="1">
    <location>
        <begin position="75"/>
        <end position="99"/>
    </location>
</feature>
<protein>
    <submittedName>
        <fullName evidence="3">Glycopeptide antibiotics resistance protein</fullName>
    </submittedName>
</protein>
<dbReference type="RefSeq" id="WP_205009427.1">
    <property type="nucleotide sequence ID" value="NZ_JAFBEH010000015.1"/>
</dbReference>
<feature type="transmembrane region" description="Helical" evidence="1">
    <location>
        <begin position="53"/>
        <end position="69"/>
    </location>
</feature>
<name>A0ABS2PSQ7_9STRE</name>
<proteinExistence type="predicted"/>
<dbReference type="PANTHER" id="PTHR36834">
    <property type="entry name" value="MEMBRANE PROTEIN-RELATED"/>
    <property type="match status" value="1"/>
</dbReference>
<dbReference type="Pfam" id="PF04892">
    <property type="entry name" value="VanZ"/>
    <property type="match status" value="1"/>
</dbReference>
<sequence>MALLPKNLSSTWTRIVSCIAIVYTLFICLLCFSPQWGLADGVTTPNIIYWGRLRLLLVPFNSLVSAGQLTSLKEIIWVFGQNLSNVFLLYPLGLCLVFLRKEWRSVKSSLLYGFLISLGIETGQILVDLLYDANRVFEIDDLWTNSLGVLLAYLTYRLLTGSRKTD</sequence>
<dbReference type="InterPro" id="IPR006976">
    <property type="entry name" value="VanZ-like"/>
</dbReference>
<keyword evidence="1" id="KW-0812">Transmembrane</keyword>
<dbReference type="InterPro" id="IPR053150">
    <property type="entry name" value="Teicoplanin_resist-assoc"/>
</dbReference>
<organism evidence="3 4">
    <name type="scientific">Streptococcus loxodontisalivarius</name>
    <dbReference type="NCBI Taxonomy" id="1349415"/>
    <lineage>
        <taxon>Bacteria</taxon>
        <taxon>Bacillati</taxon>
        <taxon>Bacillota</taxon>
        <taxon>Bacilli</taxon>
        <taxon>Lactobacillales</taxon>
        <taxon>Streptococcaceae</taxon>
        <taxon>Streptococcus</taxon>
    </lineage>
</organism>
<feature type="transmembrane region" description="Helical" evidence="1">
    <location>
        <begin position="111"/>
        <end position="130"/>
    </location>
</feature>
<feature type="transmembrane region" description="Helical" evidence="1">
    <location>
        <begin position="12"/>
        <end position="32"/>
    </location>
</feature>
<evidence type="ECO:0000313" key="3">
    <source>
        <dbReference type="EMBL" id="MBM7642585.1"/>
    </source>
</evidence>
<evidence type="ECO:0000259" key="2">
    <source>
        <dbReference type="Pfam" id="PF04892"/>
    </source>
</evidence>
<feature type="domain" description="VanZ-like" evidence="2">
    <location>
        <begin position="21"/>
        <end position="159"/>
    </location>
</feature>
<accession>A0ABS2PSQ7</accession>